<dbReference type="RefSeq" id="WP_076398842.1">
    <property type="nucleotide sequence ID" value="NZ_FTOA01000001.1"/>
</dbReference>
<dbReference type="EMBL" id="FTOA01000001">
    <property type="protein sequence ID" value="SIS42477.1"/>
    <property type="molecule type" value="Genomic_DNA"/>
</dbReference>
<dbReference type="Proteomes" id="UP000185678">
    <property type="component" value="Unassembled WGS sequence"/>
</dbReference>
<sequence>MKVWLSRLVVAVLAVMALGTVSAWATETGISLNDAVPVYRAMGVDLVQTTDNSGNTHWEGQSKSGLIYGALNGDVRDLGRAVLLVGISQETLPETSVHILRFMQFAIPGLPQKEAEDTFRKAVSGGAASISRNGRVLDVSTIKGMVTLAVTKAP</sequence>
<proteinExistence type="predicted"/>
<evidence type="ECO:0000313" key="3">
    <source>
        <dbReference type="Proteomes" id="UP000185678"/>
    </source>
</evidence>
<feature type="signal peptide" evidence="1">
    <location>
        <begin position="1"/>
        <end position="25"/>
    </location>
</feature>
<accession>A0A1N7IZP4</accession>
<keyword evidence="3" id="KW-1185">Reference proteome</keyword>
<keyword evidence="1" id="KW-0732">Signal</keyword>
<protein>
    <submittedName>
        <fullName evidence="2">Uncharacterized protein</fullName>
    </submittedName>
</protein>
<organism evidence="2 3">
    <name type="scientific">Insolitispirillum peregrinum</name>
    <dbReference type="NCBI Taxonomy" id="80876"/>
    <lineage>
        <taxon>Bacteria</taxon>
        <taxon>Pseudomonadati</taxon>
        <taxon>Pseudomonadota</taxon>
        <taxon>Alphaproteobacteria</taxon>
        <taxon>Rhodospirillales</taxon>
        <taxon>Novispirillaceae</taxon>
        <taxon>Insolitispirillum</taxon>
    </lineage>
</organism>
<dbReference type="AlphaFoldDB" id="A0A1N7IZP4"/>
<feature type="chain" id="PRO_5012003649" evidence="1">
    <location>
        <begin position="26"/>
        <end position="154"/>
    </location>
</feature>
<evidence type="ECO:0000313" key="2">
    <source>
        <dbReference type="EMBL" id="SIS42477.1"/>
    </source>
</evidence>
<dbReference type="STRING" id="80876.SAMN05421779_101803"/>
<reference evidence="2 3" key="1">
    <citation type="submission" date="2017-01" db="EMBL/GenBank/DDBJ databases">
        <authorList>
            <person name="Mah S.A."/>
            <person name="Swanson W.J."/>
            <person name="Moy G.W."/>
            <person name="Vacquier V.D."/>
        </authorList>
    </citation>
    <scope>NUCLEOTIDE SEQUENCE [LARGE SCALE GENOMIC DNA]</scope>
    <source>
        <strain evidence="2 3">DSM 11589</strain>
    </source>
</reference>
<gene>
    <name evidence="2" type="ORF">SAMN05421779_101803</name>
</gene>
<name>A0A1N7IZP4_9PROT</name>
<evidence type="ECO:0000256" key="1">
    <source>
        <dbReference type="SAM" id="SignalP"/>
    </source>
</evidence>